<dbReference type="Pfam" id="PF10698">
    <property type="entry name" value="DUF2505"/>
    <property type="match status" value="1"/>
</dbReference>
<evidence type="ECO:0000313" key="2">
    <source>
        <dbReference type="Proteomes" id="UP000193010"/>
    </source>
</evidence>
<comment type="caution">
    <text evidence="1">The sequence shown here is derived from an EMBL/GenBank/DDBJ whole genome shotgun (WGS) entry which is preliminary data.</text>
</comment>
<dbReference type="Proteomes" id="UP000193010">
    <property type="component" value="Unassembled WGS sequence"/>
</dbReference>
<dbReference type="AlphaFoldDB" id="A0A1X1U722"/>
<accession>A0A1X1U722</accession>
<proteinExistence type="predicted"/>
<dbReference type="OrthoDB" id="5178774at2"/>
<keyword evidence="2" id="KW-1185">Reference proteome</keyword>
<gene>
    <name evidence="1" type="ORF">AWC05_24515</name>
</gene>
<protein>
    <recommendedName>
        <fullName evidence="3">DUF2505 domain-containing protein</fullName>
    </recommendedName>
</protein>
<organism evidence="1 2">
    <name type="scientific">Mycobacterium florentinum</name>
    <dbReference type="NCBI Taxonomy" id="292462"/>
    <lineage>
        <taxon>Bacteria</taxon>
        <taxon>Bacillati</taxon>
        <taxon>Actinomycetota</taxon>
        <taxon>Actinomycetes</taxon>
        <taxon>Mycobacteriales</taxon>
        <taxon>Mycobacteriaceae</taxon>
        <taxon>Mycobacterium</taxon>
        <taxon>Mycobacterium simiae complex</taxon>
    </lineage>
</organism>
<dbReference type="InterPro" id="IPR019639">
    <property type="entry name" value="DUF2505"/>
</dbReference>
<dbReference type="EMBL" id="LQOV01000015">
    <property type="protein sequence ID" value="ORV52642.1"/>
    <property type="molecule type" value="Genomic_DNA"/>
</dbReference>
<sequence>MPRSFDLSADYEDSVEELHRAFAEADYWRARLADIPVDEARLESIRVGGESGADGTIEVVTLQEVHSHNLPAMVTQLHRGDLYFRREEMWGPVTDGIATASIKGSIVDTPVDVSGTAELTPIARGGARLTFRVSIHVRIPLIGGKVENIIGTHLADLVSREQRFTTEWITNNS</sequence>
<dbReference type="RefSeq" id="WP_085222773.1">
    <property type="nucleotide sequence ID" value="NZ_AP022576.1"/>
</dbReference>
<dbReference type="STRING" id="292462.AWC05_24515"/>
<evidence type="ECO:0008006" key="3">
    <source>
        <dbReference type="Google" id="ProtNLM"/>
    </source>
</evidence>
<evidence type="ECO:0000313" key="1">
    <source>
        <dbReference type="EMBL" id="ORV52642.1"/>
    </source>
</evidence>
<name>A0A1X1U722_MYCFL</name>
<reference evidence="1 2" key="1">
    <citation type="submission" date="2016-01" db="EMBL/GenBank/DDBJ databases">
        <title>The new phylogeny of the genus Mycobacterium.</title>
        <authorList>
            <person name="Tarcisio F."/>
            <person name="Conor M."/>
            <person name="Antonella G."/>
            <person name="Elisabetta G."/>
            <person name="Giulia F.S."/>
            <person name="Sara T."/>
            <person name="Anna F."/>
            <person name="Clotilde B."/>
            <person name="Roberto B."/>
            <person name="Veronica D.S."/>
            <person name="Fabio R."/>
            <person name="Monica P."/>
            <person name="Olivier J."/>
            <person name="Enrico T."/>
            <person name="Nicola S."/>
        </authorList>
    </citation>
    <scope>NUCLEOTIDE SEQUENCE [LARGE SCALE GENOMIC DNA]</scope>
    <source>
        <strain evidence="1 2">DSM 44852</strain>
    </source>
</reference>